<organism evidence="5 6">
    <name type="scientific">Candidatus Adlerbacteria bacterium RIFCSPLOWO2_01_FULL_54_16</name>
    <dbReference type="NCBI Taxonomy" id="1797244"/>
    <lineage>
        <taxon>Bacteria</taxon>
        <taxon>Candidatus Adleribacteriota</taxon>
    </lineage>
</organism>
<gene>
    <name evidence="5" type="ORF">A3B33_02480</name>
</gene>
<sequence>MTKYVLHGGFTSPKNEWNRTFYEEIGRDVPDGGTVLLCYFASQDDDNSGRVEQDSANLREQSHGKKFNFLVATKEDFVAQLAQSDAVYFRGGSTEKLLTAFRSYPNLKSLLEGKTVAGSSAGAYMLSTFCAAHSTSEAREGLGILPLRLICHSESAELPPSVQSVAELQKLDKNLELVVLKDFAWKVLRI</sequence>
<evidence type="ECO:0000256" key="2">
    <source>
        <dbReference type="ARBA" id="ARBA00022670"/>
    </source>
</evidence>
<evidence type="ECO:0000313" key="6">
    <source>
        <dbReference type="Proteomes" id="UP000176943"/>
    </source>
</evidence>
<reference evidence="5 6" key="1">
    <citation type="journal article" date="2016" name="Nat. Commun.">
        <title>Thousands of microbial genomes shed light on interconnected biogeochemical processes in an aquifer system.</title>
        <authorList>
            <person name="Anantharaman K."/>
            <person name="Brown C.T."/>
            <person name="Hug L.A."/>
            <person name="Sharon I."/>
            <person name="Castelle C.J."/>
            <person name="Probst A.J."/>
            <person name="Thomas B.C."/>
            <person name="Singh A."/>
            <person name="Wilkins M.J."/>
            <person name="Karaoz U."/>
            <person name="Brodie E.L."/>
            <person name="Williams K.H."/>
            <person name="Hubbard S.S."/>
            <person name="Banfield J.F."/>
        </authorList>
    </citation>
    <scope>NUCLEOTIDE SEQUENCE [LARGE SCALE GENOMIC DNA]</scope>
</reference>
<comment type="caution">
    <text evidence="5">The sequence shown here is derived from an EMBL/GenBank/DDBJ whole genome shotgun (WGS) entry which is preliminary data.</text>
</comment>
<keyword evidence="2" id="KW-0645">Protease</keyword>
<evidence type="ECO:0000313" key="5">
    <source>
        <dbReference type="EMBL" id="OGC87491.1"/>
    </source>
</evidence>
<evidence type="ECO:0000256" key="4">
    <source>
        <dbReference type="ARBA" id="ARBA00022825"/>
    </source>
</evidence>
<accession>A0A1F4Y0S7</accession>
<evidence type="ECO:0000256" key="3">
    <source>
        <dbReference type="ARBA" id="ARBA00022801"/>
    </source>
</evidence>
<dbReference type="GO" id="GO:0008236">
    <property type="term" value="F:serine-type peptidase activity"/>
    <property type="evidence" value="ECO:0007669"/>
    <property type="project" value="UniProtKB-KW"/>
</dbReference>
<evidence type="ECO:0000256" key="1">
    <source>
        <dbReference type="ARBA" id="ARBA00006534"/>
    </source>
</evidence>
<protein>
    <recommendedName>
        <fullName evidence="7">Peptidase</fullName>
    </recommendedName>
</protein>
<comment type="similarity">
    <text evidence="1">Belongs to the peptidase S51 family.</text>
</comment>
<evidence type="ECO:0008006" key="7">
    <source>
        <dbReference type="Google" id="ProtNLM"/>
    </source>
</evidence>
<dbReference type="InterPro" id="IPR005320">
    <property type="entry name" value="Peptidase_S51"/>
</dbReference>
<name>A0A1F4Y0S7_9BACT</name>
<dbReference type="Pfam" id="PF03575">
    <property type="entry name" value="Peptidase_S51"/>
    <property type="match status" value="1"/>
</dbReference>
<dbReference type="AlphaFoldDB" id="A0A1F4Y0S7"/>
<keyword evidence="4" id="KW-0720">Serine protease</keyword>
<dbReference type="Proteomes" id="UP000176943">
    <property type="component" value="Unassembled WGS sequence"/>
</dbReference>
<dbReference type="EMBL" id="MEWY01000002">
    <property type="protein sequence ID" value="OGC87491.1"/>
    <property type="molecule type" value="Genomic_DNA"/>
</dbReference>
<dbReference type="InterPro" id="IPR029062">
    <property type="entry name" value="Class_I_gatase-like"/>
</dbReference>
<dbReference type="GO" id="GO:0006508">
    <property type="term" value="P:proteolysis"/>
    <property type="evidence" value="ECO:0007669"/>
    <property type="project" value="UniProtKB-KW"/>
</dbReference>
<proteinExistence type="inferred from homology"/>
<dbReference type="Gene3D" id="3.40.50.880">
    <property type="match status" value="1"/>
</dbReference>
<dbReference type="SUPFAM" id="SSF52317">
    <property type="entry name" value="Class I glutamine amidotransferase-like"/>
    <property type="match status" value="1"/>
</dbReference>
<keyword evidence="3" id="KW-0378">Hydrolase</keyword>